<feature type="transmembrane region" description="Helical" evidence="10">
    <location>
        <begin position="117"/>
        <end position="136"/>
    </location>
</feature>
<comment type="similarity">
    <text evidence="8">Belongs to the two pore domain potassium channel (TC 1.A.1.8) family.</text>
</comment>
<proteinExistence type="inferred from homology"/>
<sequence>MAGMNKRQWFGLLLVYILYLLLGGGIFWYMESEHERARIREQEELRLAFIEHFVMDLPWEDENNTDVVEKLNILRRMSEETGISVVPPVIFHNSTNGDNSSLLFSESDSAPKYKWTFYNGFFFSFTIVTTIGYGHLSPVTPEGRVFCIFYALIGIPLNGILLAALGEFFAQKLVVLHHRAKGTSERYSRLSLCADVLLYLLPGFLVFIFLPAGCLVVLEGWSFIEAVYFGFITLTTIGLGDLVAGNQTADGSIWMWVYKIMVVCWIIFGLGYLLMILGYISKAYRSKKVRRMERKIRRRLRGASEKIGRVSREAKDIKRLANALNLVVVKPIYNKRRTKKLENQKLEVVTRDDTEVEVLKGRRRYSILRRRRKSDSELEDIDKTETFKDVAMPMHPNRPMRLLIKLASGLAQKDSLKEETEEEVQLEETPDQILQRNLSQILPKSMSETSMRDRSPNLARQKSARQLSRITSTAELQIEAVTRESRGRDSVDATGFSGFAKDLETDPELLHLIASHLAVSREMREEAEGSRASLLYPFQSLCDLLNPIESPESTLMAQQRPEPPRPTILPVSKPSIHTMKGMRATKTTATLKDLVEAVNLMVEADSSVAQRVEEKDDLPKIFVEDEMGNEVRPRLNWYLSNPKGRSVSTVENQAKTNRSQKMGIVATLLGWAQDEESGSSEDMHPETSHIVLPMHKPQSKLPLNRSMSEPHGPSEKRNASWRVFLASRIRPDSTPWKNKRCDTDIDLKRRNHLQP</sequence>
<feature type="region of interest" description="Disordered" evidence="9">
    <location>
        <begin position="695"/>
        <end position="720"/>
    </location>
</feature>
<dbReference type="SUPFAM" id="SSF81324">
    <property type="entry name" value="Voltage-gated potassium channels"/>
    <property type="match status" value="2"/>
</dbReference>
<evidence type="ECO:0000256" key="7">
    <source>
        <dbReference type="ARBA" id="ARBA00023303"/>
    </source>
</evidence>
<evidence type="ECO:0000256" key="5">
    <source>
        <dbReference type="ARBA" id="ARBA00023065"/>
    </source>
</evidence>
<evidence type="ECO:0000256" key="1">
    <source>
        <dbReference type="ARBA" id="ARBA00004141"/>
    </source>
</evidence>
<dbReference type="GO" id="GO:0005886">
    <property type="term" value="C:plasma membrane"/>
    <property type="evidence" value="ECO:0007669"/>
    <property type="project" value="TreeGrafter"/>
</dbReference>
<keyword evidence="13" id="KW-1185">Reference proteome</keyword>
<dbReference type="PANTHER" id="PTHR11003">
    <property type="entry name" value="POTASSIUM CHANNEL, SUBFAMILY K"/>
    <property type="match status" value="1"/>
</dbReference>
<dbReference type="InterPro" id="IPR003280">
    <property type="entry name" value="2pore_dom_K_chnl"/>
</dbReference>
<dbReference type="GO" id="GO:0015271">
    <property type="term" value="F:outward rectifier potassium channel activity"/>
    <property type="evidence" value="ECO:0007669"/>
    <property type="project" value="TreeGrafter"/>
</dbReference>
<feature type="domain" description="Potassium channel" evidence="11">
    <location>
        <begin position="112"/>
        <end position="170"/>
    </location>
</feature>
<dbReference type="PRINTS" id="PR01333">
    <property type="entry name" value="2POREKCHANEL"/>
</dbReference>
<keyword evidence="2 8" id="KW-0813">Transport</keyword>
<organism evidence="12">
    <name type="scientific">Darwinula stevensoni</name>
    <dbReference type="NCBI Taxonomy" id="69355"/>
    <lineage>
        <taxon>Eukaryota</taxon>
        <taxon>Metazoa</taxon>
        <taxon>Ecdysozoa</taxon>
        <taxon>Arthropoda</taxon>
        <taxon>Crustacea</taxon>
        <taxon>Oligostraca</taxon>
        <taxon>Ostracoda</taxon>
        <taxon>Podocopa</taxon>
        <taxon>Podocopida</taxon>
        <taxon>Darwinulocopina</taxon>
        <taxon>Darwinuloidea</taxon>
        <taxon>Darwinulidae</taxon>
        <taxon>Darwinula</taxon>
    </lineage>
</organism>
<dbReference type="Pfam" id="PF07885">
    <property type="entry name" value="Ion_trans_2"/>
    <property type="match status" value="2"/>
</dbReference>
<accession>A0A7R8X441</accession>
<feature type="domain" description="Potassium channel" evidence="11">
    <location>
        <begin position="204"/>
        <end position="284"/>
    </location>
</feature>
<feature type="transmembrane region" description="Helical" evidence="10">
    <location>
        <begin position="224"/>
        <end position="244"/>
    </location>
</feature>
<evidence type="ECO:0000256" key="3">
    <source>
        <dbReference type="ARBA" id="ARBA00022692"/>
    </source>
</evidence>
<keyword evidence="5 8" id="KW-0406">Ion transport</keyword>
<evidence type="ECO:0000256" key="9">
    <source>
        <dbReference type="SAM" id="MobiDB-lite"/>
    </source>
</evidence>
<dbReference type="GO" id="GO:0030322">
    <property type="term" value="P:stabilization of membrane potential"/>
    <property type="evidence" value="ECO:0007669"/>
    <property type="project" value="TreeGrafter"/>
</dbReference>
<feature type="transmembrane region" description="Helical" evidence="10">
    <location>
        <begin position="12"/>
        <end position="30"/>
    </location>
</feature>
<keyword evidence="4 10" id="KW-1133">Transmembrane helix</keyword>
<gene>
    <name evidence="12" type="ORF">DSTB1V02_LOCUS179</name>
</gene>
<evidence type="ECO:0000313" key="13">
    <source>
        <dbReference type="Proteomes" id="UP000677054"/>
    </source>
</evidence>
<evidence type="ECO:0000256" key="6">
    <source>
        <dbReference type="ARBA" id="ARBA00023136"/>
    </source>
</evidence>
<dbReference type="Gene3D" id="1.10.287.70">
    <property type="match status" value="1"/>
</dbReference>
<feature type="transmembrane region" description="Helical" evidence="10">
    <location>
        <begin position="256"/>
        <end position="280"/>
    </location>
</feature>
<keyword evidence="3 8" id="KW-0812">Transmembrane</keyword>
<dbReference type="OrthoDB" id="297496at2759"/>
<keyword evidence="6 10" id="KW-0472">Membrane</keyword>
<dbReference type="GO" id="GO:0022841">
    <property type="term" value="F:potassium ion leak channel activity"/>
    <property type="evidence" value="ECO:0007669"/>
    <property type="project" value="TreeGrafter"/>
</dbReference>
<reference evidence="12" key="1">
    <citation type="submission" date="2020-11" db="EMBL/GenBank/DDBJ databases">
        <authorList>
            <person name="Tran Van P."/>
        </authorList>
    </citation>
    <scope>NUCLEOTIDE SEQUENCE</scope>
</reference>
<feature type="transmembrane region" description="Helical" evidence="10">
    <location>
        <begin position="196"/>
        <end position="218"/>
    </location>
</feature>
<dbReference type="PANTHER" id="PTHR11003:SF352">
    <property type="entry name" value="BCDNA.GH04802-RELATED"/>
    <property type="match status" value="1"/>
</dbReference>
<comment type="subcellular location">
    <subcellularLocation>
        <location evidence="1">Membrane</location>
        <topology evidence="1">Multi-pass membrane protein</topology>
    </subcellularLocation>
</comment>
<evidence type="ECO:0000256" key="4">
    <source>
        <dbReference type="ARBA" id="ARBA00022989"/>
    </source>
</evidence>
<protein>
    <recommendedName>
        <fullName evidence="11">Potassium channel domain-containing protein</fullName>
    </recommendedName>
</protein>
<evidence type="ECO:0000259" key="11">
    <source>
        <dbReference type="Pfam" id="PF07885"/>
    </source>
</evidence>
<dbReference type="AlphaFoldDB" id="A0A7R8X441"/>
<dbReference type="EMBL" id="LR899527">
    <property type="protein sequence ID" value="CAD7240145.1"/>
    <property type="molecule type" value="Genomic_DNA"/>
</dbReference>
<feature type="transmembrane region" description="Helical" evidence="10">
    <location>
        <begin position="148"/>
        <end position="175"/>
    </location>
</feature>
<dbReference type="Proteomes" id="UP000677054">
    <property type="component" value="Unassembled WGS sequence"/>
</dbReference>
<dbReference type="InterPro" id="IPR013099">
    <property type="entry name" value="K_chnl_dom"/>
</dbReference>
<evidence type="ECO:0000256" key="8">
    <source>
        <dbReference type="RuleBase" id="RU003857"/>
    </source>
</evidence>
<evidence type="ECO:0000256" key="10">
    <source>
        <dbReference type="SAM" id="Phobius"/>
    </source>
</evidence>
<evidence type="ECO:0000256" key="2">
    <source>
        <dbReference type="ARBA" id="ARBA00022448"/>
    </source>
</evidence>
<evidence type="ECO:0000313" key="12">
    <source>
        <dbReference type="EMBL" id="CAD7240145.1"/>
    </source>
</evidence>
<name>A0A7R8X441_9CRUS</name>
<dbReference type="EMBL" id="CAJPEV010000010">
    <property type="protein sequence ID" value="CAG0878659.1"/>
    <property type="molecule type" value="Genomic_DNA"/>
</dbReference>
<keyword evidence="7 8" id="KW-0407">Ion channel</keyword>